<gene>
    <name evidence="2" type="ORF">UW21_C0004G0016</name>
</gene>
<keyword evidence="1" id="KW-1133">Transmembrane helix</keyword>
<evidence type="ECO:0000256" key="1">
    <source>
        <dbReference type="SAM" id="Phobius"/>
    </source>
</evidence>
<feature type="transmembrane region" description="Helical" evidence="1">
    <location>
        <begin position="12"/>
        <end position="32"/>
    </location>
</feature>
<protein>
    <submittedName>
        <fullName evidence="2">Uncharacterized protein</fullName>
    </submittedName>
</protein>
<keyword evidence="1" id="KW-0812">Transmembrane</keyword>
<proteinExistence type="predicted"/>
<keyword evidence="1" id="KW-0472">Membrane</keyword>
<dbReference type="Proteomes" id="UP000034192">
    <property type="component" value="Unassembled WGS sequence"/>
</dbReference>
<comment type="caution">
    <text evidence="2">The sequence shown here is derived from an EMBL/GenBank/DDBJ whole genome shotgun (WGS) entry which is preliminary data.</text>
</comment>
<organism evidence="2 3">
    <name type="scientific">Candidatus Woesebacteria bacterium GW2011_GWB1_44_11b</name>
    <dbReference type="NCBI Taxonomy" id="1618580"/>
    <lineage>
        <taxon>Bacteria</taxon>
        <taxon>Candidatus Woeseibacteriota</taxon>
    </lineage>
</organism>
<dbReference type="EMBL" id="LCHL01000004">
    <property type="protein sequence ID" value="KKT34096.1"/>
    <property type="molecule type" value="Genomic_DNA"/>
</dbReference>
<name>A0A0G1GGP7_9BACT</name>
<dbReference type="AlphaFoldDB" id="A0A0G1GGP7"/>
<accession>A0A0G1GGP7</accession>
<reference evidence="2 3" key="1">
    <citation type="journal article" date="2015" name="Nature">
        <title>rRNA introns, odd ribosomes, and small enigmatic genomes across a large radiation of phyla.</title>
        <authorList>
            <person name="Brown C.T."/>
            <person name="Hug L.A."/>
            <person name="Thomas B.C."/>
            <person name="Sharon I."/>
            <person name="Castelle C.J."/>
            <person name="Singh A."/>
            <person name="Wilkins M.J."/>
            <person name="Williams K.H."/>
            <person name="Banfield J.F."/>
        </authorList>
    </citation>
    <scope>NUCLEOTIDE SEQUENCE [LARGE SCALE GENOMIC DNA]</scope>
</reference>
<evidence type="ECO:0000313" key="3">
    <source>
        <dbReference type="Proteomes" id="UP000034192"/>
    </source>
</evidence>
<evidence type="ECO:0000313" key="2">
    <source>
        <dbReference type="EMBL" id="KKT34096.1"/>
    </source>
</evidence>
<sequence length="195" mass="22193">MDKILSFLKNKTFLTVFGIILVLVLIPVFGFWSMTGYIKKAVYPDISLVLYEEAQQALRQTKLAPLSLTFLYVVDKAFPEMFLHIPTEQELLSEFDYTKELATFKVLSADKTNKILNLRVILPRFIAGAESSSKISCFIDSTQAFEIKPSDESILTQDGLLDMKKLESLSQHFKTFGARRHQVRSQIFGTSGQMH</sequence>